<proteinExistence type="inferred from homology"/>
<evidence type="ECO:0000313" key="8">
    <source>
        <dbReference type="EMBL" id="MEQ3553076.1"/>
    </source>
</evidence>
<keyword evidence="9" id="KW-1185">Reference proteome</keyword>
<keyword evidence="4" id="KW-0119">Carbohydrate metabolism</keyword>
<keyword evidence="7" id="KW-0732">Signal</keyword>
<feature type="chain" id="PRO_5047378964" evidence="7">
    <location>
        <begin position="30"/>
        <end position="336"/>
    </location>
</feature>
<evidence type="ECO:0000256" key="2">
    <source>
        <dbReference type="ARBA" id="ARBA00022651"/>
    </source>
</evidence>
<evidence type="ECO:0000256" key="5">
    <source>
        <dbReference type="ARBA" id="ARBA00023295"/>
    </source>
</evidence>
<keyword evidence="5 6" id="KW-0326">Glycosidase</keyword>
<protein>
    <submittedName>
        <fullName evidence="8">Family 43 glycosylhydrolase</fullName>
    </submittedName>
</protein>
<evidence type="ECO:0000256" key="3">
    <source>
        <dbReference type="ARBA" id="ARBA00022801"/>
    </source>
</evidence>
<dbReference type="PANTHER" id="PTHR43772">
    <property type="entry name" value="ENDO-1,4-BETA-XYLANASE"/>
    <property type="match status" value="1"/>
</dbReference>
<dbReference type="InterPro" id="IPR052176">
    <property type="entry name" value="Glycosyl_Hydrlase_43_Enz"/>
</dbReference>
<gene>
    <name evidence="8" type="ORF">WIS52_21625</name>
</gene>
<keyword evidence="2" id="KW-0858">Xylan degradation</keyword>
<evidence type="ECO:0000313" key="9">
    <source>
        <dbReference type="Proteomes" id="UP001494902"/>
    </source>
</evidence>
<feature type="signal peptide" evidence="7">
    <location>
        <begin position="1"/>
        <end position="29"/>
    </location>
</feature>
<dbReference type="EMBL" id="JBEDNQ010000009">
    <property type="protein sequence ID" value="MEQ3553076.1"/>
    <property type="molecule type" value="Genomic_DNA"/>
</dbReference>
<evidence type="ECO:0000256" key="4">
    <source>
        <dbReference type="ARBA" id="ARBA00023277"/>
    </source>
</evidence>
<name>A0ABV1KF37_9PSEU</name>
<dbReference type="Pfam" id="PF04616">
    <property type="entry name" value="Glyco_hydro_43"/>
    <property type="match status" value="1"/>
</dbReference>
<comment type="caution">
    <text evidence="8">The sequence shown here is derived from an EMBL/GenBank/DDBJ whole genome shotgun (WGS) entry which is preliminary data.</text>
</comment>
<evidence type="ECO:0000256" key="1">
    <source>
        <dbReference type="ARBA" id="ARBA00009865"/>
    </source>
</evidence>
<dbReference type="Gene3D" id="2.115.10.20">
    <property type="entry name" value="Glycosyl hydrolase domain, family 43"/>
    <property type="match status" value="1"/>
</dbReference>
<keyword evidence="2" id="KW-0624">Polysaccharide degradation</keyword>
<dbReference type="SUPFAM" id="SSF75005">
    <property type="entry name" value="Arabinanase/levansucrase/invertase"/>
    <property type="match status" value="1"/>
</dbReference>
<dbReference type="InterPro" id="IPR023296">
    <property type="entry name" value="Glyco_hydro_beta-prop_sf"/>
</dbReference>
<dbReference type="CDD" id="cd09004">
    <property type="entry name" value="GH43_bXyl-like"/>
    <property type="match status" value="1"/>
</dbReference>
<keyword evidence="3 6" id="KW-0378">Hydrolase</keyword>
<dbReference type="InterPro" id="IPR006710">
    <property type="entry name" value="Glyco_hydro_43"/>
</dbReference>
<reference evidence="8 9" key="1">
    <citation type="submission" date="2024-03" db="EMBL/GenBank/DDBJ databases">
        <title>Draft genome sequence of Pseudonocardia nematodicida JCM 31783.</title>
        <authorList>
            <person name="Butdee W."/>
            <person name="Duangmal K."/>
        </authorList>
    </citation>
    <scope>NUCLEOTIDE SEQUENCE [LARGE SCALE GENOMIC DNA]</scope>
    <source>
        <strain evidence="8 9">JCM 31783</strain>
    </source>
</reference>
<dbReference type="RefSeq" id="WP_349300144.1">
    <property type="nucleotide sequence ID" value="NZ_JBEDNQ010000009.1"/>
</dbReference>
<evidence type="ECO:0000256" key="6">
    <source>
        <dbReference type="RuleBase" id="RU361187"/>
    </source>
</evidence>
<organism evidence="8 9">
    <name type="scientific">Pseudonocardia nematodicida</name>
    <dbReference type="NCBI Taxonomy" id="1206997"/>
    <lineage>
        <taxon>Bacteria</taxon>
        <taxon>Bacillati</taxon>
        <taxon>Actinomycetota</taxon>
        <taxon>Actinomycetes</taxon>
        <taxon>Pseudonocardiales</taxon>
        <taxon>Pseudonocardiaceae</taxon>
        <taxon>Pseudonocardia</taxon>
    </lineage>
</organism>
<dbReference type="Proteomes" id="UP001494902">
    <property type="component" value="Unassembled WGS sequence"/>
</dbReference>
<dbReference type="PANTHER" id="PTHR43772:SF2">
    <property type="entry name" value="PUTATIVE (AFU_ORTHOLOGUE AFUA_2G04480)-RELATED"/>
    <property type="match status" value="1"/>
</dbReference>
<evidence type="ECO:0000256" key="7">
    <source>
        <dbReference type="SAM" id="SignalP"/>
    </source>
</evidence>
<accession>A0ABV1KF37</accession>
<sequence>MPLRTRSLVRPAVTACIAAALVLSTGAAAGGPPPDPPDPVGHAEGADLLDGFHADPTIVYFNGLYHIYPTTDSNPARNGSFVVWTSPDLVNWTDRGEVLRLGPDVSWADRNAWAPDVVERNGRYYLYFTAEEKIGVAVADHPGGPFTDLGRPLIAENPGGVGVPIDPAVFVDDDGTPYLYWGNGQAHVVPLNPDMTSFDPARITVIGGLEGFGEGMDVAKRDGTYHLTWSIGDFRSPDYRVAYATAPSPSGPFTNRGLLLSRDDELGIRGTGHGSVLRIPTTDDWYYAYHRHAVDGGDGYHREVTIDPLPITPDGLFGRITPTLEGPAPRPVPSRP</sequence>
<comment type="similarity">
    <text evidence="1 6">Belongs to the glycosyl hydrolase 43 family.</text>
</comment>